<gene>
    <name evidence="1" type="ORF">LIER_14376</name>
</gene>
<sequence>MQWYKEGDASTSFFHKSMRMHHSQHRIVSMRDKDGVLVTDFEQVKGIIVDFYKNLFAAPQVDTCIEVEINNLELEIEVSMLSMKKGKAPGPDGFISEFYKDSREVVKGTVVEAIQTFFATGYMPRHLNSTIISLIRKVANPENMKDFRPISC</sequence>
<name>A0AAV3Q165_LITER</name>
<evidence type="ECO:0000313" key="2">
    <source>
        <dbReference type="Proteomes" id="UP001454036"/>
    </source>
</evidence>
<accession>A0AAV3Q165</accession>
<dbReference type="EMBL" id="BAABME010003004">
    <property type="protein sequence ID" value="GAA0157018.1"/>
    <property type="molecule type" value="Genomic_DNA"/>
</dbReference>
<keyword evidence="2" id="KW-1185">Reference proteome</keyword>
<comment type="caution">
    <text evidence="1">The sequence shown here is derived from an EMBL/GenBank/DDBJ whole genome shotgun (WGS) entry which is preliminary data.</text>
</comment>
<protein>
    <recommendedName>
        <fullName evidence="3">Reverse transcriptase</fullName>
    </recommendedName>
</protein>
<organism evidence="1 2">
    <name type="scientific">Lithospermum erythrorhizon</name>
    <name type="common">Purple gromwell</name>
    <name type="synonym">Lithospermum officinale var. erythrorhizon</name>
    <dbReference type="NCBI Taxonomy" id="34254"/>
    <lineage>
        <taxon>Eukaryota</taxon>
        <taxon>Viridiplantae</taxon>
        <taxon>Streptophyta</taxon>
        <taxon>Embryophyta</taxon>
        <taxon>Tracheophyta</taxon>
        <taxon>Spermatophyta</taxon>
        <taxon>Magnoliopsida</taxon>
        <taxon>eudicotyledons</taxon>
        <taxon>Gunneridae</taxon>
        <taxon>Pentapetalae</taxon>
        <taxon>asterids</taxon>
        <taxon>lamiids</taxon>
        <taxon>Boraginales</taxon>
        <taxon>Boraginaceae</taxon>
        <taxon>Boraginoideae</taxon>
        <taxon>Lithospermeae</taxon>
        <taxon>Lithospermum</taxon>
    </lineage>
</organism>
<proteinExistence type="predicted"/>
<evidence type="ECO:0008006" key="3">
    <source>
        <dbReference type="Google" id="ProtNLM"/>
    </source>
</evidence>
<reference evidence="1 2" key="1">
    <citation type="submission" date="2024-01" db="EMBL/GenBank/DDBJ databases">
        <title>The complete chloroplast genome sequence of Lithospermum erythrorhizon: insights into the phylogenetic relationship among Boraginaceae species and the maternal lineages of purple gromwells.</title>
        <authorList>
            <person name="Okada T."/>
            <person name="Watanabe K."/>
        </authorList>
    </citation>
    <scope>NUCLEOTIDE SEQUENCE [LARGE SCALE GENOMIC DNA]</scope>
</reference>
<dbReference type="Proteomes" id="UP001454036">
    <property type="component" value="Unassembled WGS sequence"/>
</dbReference>
<dbReference type="AlphaFoldDB" id="A0AAV3Q165"/>
<evidence type="ECO:0000313" key="1">
    <source>
        <dbReference type="EMBL" id="GAA0157018.1"/>
    </source>
</evidence>